<evidence type="ECO:0000313" key="1">
    <source>
        <dbReference type="EMBL" id="EIR15949.1"/>
    </source>
</evidence>
<evidence type="ECO:0008006" key="3">
    <source>
        <dbReference type="Google" id="ProtNLM"/>
    </source>
</evidence>
<name>A0AB72ZHK3_YERPE</name>
<sequence>KLKALLNPQPSWGFSGHKKASRLTLTGFLSETAICVELTL</sequence>
<gene>
    <name evidence="1" type="ORF">YPPY08_3358</name>
</gene>
<feature type="non-terminal residue" evidence="1">
    <location>
        <position position="1"/>
    </location>
</feature>
<dbReference type="Proteomes" id="UP000003231">
    <property type="component" value="Unassembled WGS sequence"/>
</dbReference>
<dbReference type="AlphaFoldDB" id="A0AB72ZHK3"/>
<comment type="caution">
    <text evidence="1">The sequence shown here is derived from an EMBL/GenBank/DDBJ whole genome shotgun (WGS) entry which is preliminary data.</text>
</comment>
<accession>A0AB72ZHK3</accession>
<evidence type="ECO:0000313" key="2">
    <source>
        <dbReference type="Proteomes" id="UP000003231"/>
    </source>
</evidence>
<reference evidence="1 2" key="1">
    <citation type="submission" date="2012-05" db="EMBL/GenBank/DDBJ databases">
        <title>Genome sequence of Yersinia Pestis PY-08.</title>
        <authorList>
            <person name="Santana-Cruz I."/>
            <person name="Sengamalay N."/>
            <person name="McCracken C."/>
            <person name="Daugherty S.C."/>
            <person name="Maroo A."/>
            <person name="Vara P.G."/>
            <person name="Tallon L.J."/>
            <person name="Sadzewicz L."/>
            <person name="Vinetz J.M."/>
            <person name="Cespedes Zambrano M.J."/>
            <person name="Fraser-Liggett C.M."/>
            <person name="Tettelin H."/>
        </authorList>
    </citation>
    <scope>NUCLEOTIDE SEQUENCE [LARGE SCALE GENOMIC DNA]</scope>
    <source>
        <strain evidence="1 2">PY-08</strain>
    </source>
</reference>
<organism evidence="1 2">
    <name type="scientific">Yersinia pestis PY-08</name>
    <dbReference type="NCBI Taxonomy" id="992134"/>
    <lineage>
        <taxon>Bacteria</taxon>
        <taxon>Pseudomonadati</taxon>
        <taxon>Pseudomonadota</taxon>
        <taxon>Gammaproteobacteria</taxon>
        <taxon>Enterobacterales</taxon>
        <taxon>Yersiniaceae</taxon>
        <taxon>Yersinia</taxon>
    </lineage>
</organism>
<protein>
    <recommendedName>
        <fullName evidence="3">Transposase</fullName>
    </recommendedName>
</protein>
<dbReference type="EMBL" id="AKRT01000375">
    <property type="protein sequence ID" value="EIR15949.1"/>
    <property type="molecule type" value="Genomic_DNA"/>
</dbReference>
<proteinExistence type="predicted"/>